<accession>S0GI22</accession>
<evidence type="ECO:0008006" key="3">
    <source>
        <dbReference type="Google" id="ProtNLM"/>
    </source>
</evidence>
<keyword evidence="2" id="KW-1185">Reference proteome</keyword>
<reference evidence="1 2" key="1">
    <citation type="submission" date="2013-04" db="EMBL/GenBank/DDBJ databases">
        <title>The Genome Sequence of Parabacteroides goldsteinii dnLKV18.</title>
        <authorList>
            <consortium name="The Broad Institute Genomics Platform"/>
            <consortium name="The Broad Institute Genome Sequencing Center for Infectious Disease"/>
            <person name="Earl A."/>
            <person name="Xavier R."/>
            <person name="Kuhn K."/>
            <person name="Stappenbeck T."/>
            <person name="Walker B."/>
            <person name="Young S."/>
            <person name="Zeng Q."/>
            <person name="Gargeya S."/>
            <person name="Fitzgerald M."/>
            <person name="Haas B."/>
            <person name="Abouelleil A."/>
            <person name="Allen A.W."/>
            <person name="Alvarado L."/>
            <person name="Arachchi H.M."/>
            <person name="Berlin A.M."/>
            <person name="Chapman S.B."/>
            <person name="Gainer-Dewar J."/>
            <person name="Goldberg J."/>
            <person name="Griggs A."/>
            <person name="Gujja S."/>
            <person name="Hansen M."/>
            <person name="Howarth C."/>
            <person name="Imamovic A."/>
            <person name="Ireland A."/>
            <person name="Larimer J."/>
            <person name="McCowan C."/>
            <person name="Murphy C."/>
            <person name="Pearson M."/>
            <person name="Poon T.W."/>
            <person name="Priest M."/>
            <person name="Roberts A."/>
            <person name="Saif S."/>
            <person name="Shea T."/>
            <person name="Sisk P."/>
            <person name="Sykes S."/>
            <person name="Wortman J."/>
            <person name="Nusbaum C."/>
            <person name="Birren B."/>
        </authorList>
    </citation>
    <scope>NUCLEOTIDE SEQUENCE [LARGE SCALE GENOMIC DNA]</scope>
    <source>
        <strain evidence="2">dnLKV18</strain>
    </source>
</reference>
<dbReference type="Pfam" id="PF14092">
    <property type="entry name" value="DUF4270"/>
    <property type="match status" value="1"/>
</dbReference>
<dbReference type="PROSITE" id="PS51257">
    <property type="entry name" value="PROKAR_LIPOPROTEIN"/>
    <property type="match status" value="1"/>
</dbReference>
<gene>
    <name evidence="1" type="ORF">C803_05181</name>
</gene>
<dbReference type="EMBL" id="ASSQ01000023">
    <property type="protein sequence ID" value="EOS13237.1"/>
    <property type="molecule type" value="Genomic_DNA"/>
</dbReference>
<sequence length="462" mass="52354">MMKIKPLLIGLGLGVTILSGCSDDLNLVGSTIQPDGDKMPVYVDTFQMQATTLLMDSVYARTTNGLLGEFYDPLYGNVKSDYICQFYCPDDFKFKHEPINGQIDSIDFKIMYQNGAWVGDSLAPMRAQIYLVDKELERDFYTNFDPLEYCDMQNSLGMQTYTAYDNSVPDSIRNAIDSNGDRTYIPTVTIRMPKEFGQKFYDESIKNPSTFSSQENFNKFFPGLYITNTYGSGNILQITYSTFSIYYKYNLKGSQGQDSTAYSNETFNVTKEVLQLNRFKNEDATIEPLLKPNDSIAYLKTPAGVYTQLTIPAQDIVERIGDRVINNIPLIIKALPQENWQWALSAPSNLLLLPKDSLATFFVNNKIEDKKTSFLASYSTSSRSYSYDNISNLMQEHIKNNPDKDMVLLLVPVERLTAQSNSYYGQSQPYTTAINNYLLPSGVKLLKTKEATKIVITTTEYK</sequence>
<organism evidence="1 2">
    <name type="scientific">Parabacteroides goldsteinii dnLKV18</name>
    <dbReference type="NCBI Taxonomy" id="1235789"/>
    <lineage>
        <taxon>Bacteria</taxon>
        <taxon>Pseudomonadati</taxon>
        <taxon>Bacteroidota</taxon>
        <taxon>Bacteroidia</taxon>
        <taxon>Bacteroidales</taxon>
        <taxon>Tannerellaceae</taxon>
        <taxon>Parabacteroides</taxon>
    </lineage>
</organism>
<dbReference type="AlphaFoldDB" id="S0GI22"/>
<dbReference type="HOGENOM" id="CLU_041004_0_0_10"/>
<name>S0GI22_9BACT</name>
<dbReference type="PATRIC" id="fig|1235789.3.peg.5189"/>
<evidence type="ECO:0000313" key="1">
    <source>
        <dbReference type="EMBL" id="EOS13237.1"/>
    </source>
</evidence>
<comment type="caution">
    <text evidence="1">The sequence shown here is derived from an EMBL/GenBank/DDBJ whole genome shotgun (WGS) entry which is preliminary data.</text>
</comment>
<evidence type="ECO:0000313" key="2">
    <source>
        <dbReference type="Proteomes" id="UP000014140"/>
    </source>
</evidence>
<dbReference type="Proteomes" id="UP000014140">
    <property type="component" value="Unassembled WGS sequence"/>
</dbReference>
<dbReference type="InterPro" id="IPR025366">
    <property type="entry name" value="DUF4270"/>
</dbReference>
<proteinExistence type="predicted"/>
<protein>
    <recommendedName>
        <fullName evidence="3">DUF4270 domain-containing protein</fullName>
    </recommendedName>
</protein>